<evidence type="ECO:0008006" key="6">
    <source>
        <dbReference type="Google" id="ProtNLM"/>
    </source>
</evidence>
<keyword evidence="5" id="KW-1185">Reference proteome</keyword>
<protein>
    <recommendedName>
        <fullName evidence="6">Transmembrane protein</fullName>
    </recommendedName>
</protein>
<dbReference type="EMBL" id="CM001218">
    <property type="protein sequence ID" value="AES64388.1"/>
    <property type="molecule type" value="Genomic_DNA"/>
</dbReference>
<reference evidence="3 5" key="2">
    <citation type="journal article" date="2014" name="BMC Genomics">
        <title>An improved genome release (version Mt4.0) for the model legume Medicago truncatula.</title>
        <authorList>
            <person name="Tang H."/>
            <person name="Krishnakumar V."/>
            <person name="Bidwell S."/>
            <person name="Rosen B."/>
            <person name="Chan A."/>
            <person name="Zhou S."/>
            <person name="Gentzbittel L."/>
            <person name="Childs K.L."/>
            <person name="Yandell M."/>
            <person name="Gundlach H."/>
            <person name="Mayer K.F."/>
            <person name="Schwartz D.C."/>
            <person name="Town C.D."/>
        </authorList>
    </citation>
    <scope>GENOME REANNOTATION</scope>
    <source>
        <strain evidence="4 5">cv. Jemalong A17</strain>
    </source>
</reference>
<feature type="signal peptide" evidence="2">
    <location>
        <begin position="1"/>
        <end position="20"/>
    </location>
</feature>
<feature type="compositionally biased region" description="Basic residues" evidence="1">
    <location>
        <begin position="220"/>
        <end position="249"/>
    </location>
</feature>
<reference evidence="4" key="3">
    <citation type="submission" date="2015-04" db="UniProtKB">
        <authorList>
            <consortium name="EnsemblPlants"/>
        </authorList>
    </citation>
    <scope>IDENTIFICATION</scope>
    <source>
        <strain evidence="4">cv. Jemalong A17</strain>
    </source>
</reference>
<evidence type="ECO:0000313" key="4">
    <source>
        <dbReference type="EnsemblPlants" id="AES64388"/>
    </source>
</evidence>
<dbReference type="AlphaFoldDB" id="G7ILN3"/>
<dbReference type="HOGENOM" id="CLU_1079138_0_0_1"/>
<evidence type="ECO:0000256" key="2">
    <source>
        <dbReference type="SAM" id="SignalP"/>
    </source>
</evidence>
<feature type="region of interest" description="Disordered" evidence="1">
    <location>
        <begin position="216"/>
        <end position="250"/>
    </location>
</feature>
<feature type="chain" id="PRO_5014572299" description="Transmembrane protein" evidence="2">
    <location>
        <begin position="21"/>
        <end position="258"/>
    </location>
</feature>
<evidence type="ECO:0000313" key="5">
    <source>
        <dbReference type="Proteomes" id="UP000002051"/>
    </source>
</evidence>
<proteinExistence type="predicted"/>
<keyword evidence="2" id="KW-0732">Signal</keyword>
<dbReference type="PaxDb" id="3880-AES64388"/>
<accession>G7ILN3</accession>
<sequence length="258" mass="29448">MRTFIFFFIFLFTLVSPATSRFSSVIHHHTATTVFDPALSCVCIPDSSENDAAKVFSCISITFSVVYHGHDATTILASSAACYGSTDSTVYHASKVFIGSFPFFPDHLSDGLPQFMELVSSRVHFEMVYGFSFISSFISSFPFHSDLLSDQRNHTIPADQMRRTMPLMLRDGGNLEVIDFAKFPEYPYLRICNVDDSKVIDLICTGLKLILQSEPNKYPNKTRKTNNVAQRRRTKQRRTKTAKSRKQKRNRCENYLFQ</sequence>
<organism evidence="3 5">
    <name type="scientific">Medicago truncatula</name>
    <name type="common">Barrel medic</name>
    <name type="synonym">Medicago tribuloides</name>
    <dbReference type="NCBI Taxonomy" id="3880"/>
    <lineage>
        <taxon>Eukaryota</taxon>
        <taxon>Viridiplantae</taxon>
        <taxon>Streptophyta</taxon>
        <taxon>Embryophyta</taxon>
        <taxon>Tracheophyta</taxon>
        <taxon>Spermatophyta</taxon>
        <taxon>Magnoliopsida</taxon>
        <taxon>eudicotyledons</taxon>
        <taxon>Gunneridae</taxon>
        <taxon>Pentapetalae</taxon>
        <taxon>rosids</taxon>
        <taxon>fabids</taxon>
        <taxon>Fabales</taxon>
        <taxon>Fabaceae</taxon>
        <taxon>Papilionoideae</taxon>
        <taxon>50 kb inversion clade</taxon>
        <taxon>NPAAA clade</taxon>
        <taxon>Hologalegina</taxon>
        <taxon>IRL clade</taxon>
        <taxon>Trifolieae</taxon>
        <taxon>Medicago</taxon>
    </lineage>
</organism>
<name>G7ILN3_MEDTR</name>
<evidence type="ECO:0000256" key="1">
    <source>
        <dbReference type="SAM" id="MobiDB-lite"/>
    </source>
</evidence>
<evidence type="ECO:0000313" key="3">
    <source>
        <dbReference type="EMBL" id="AES64388.1"/>
    </source>
</evidence>
<dbReference type="EnsemblPlants" id="AES64388">
    <property type="protein sequence ID" value="AES64388"/>
    <property type="gene ID" value="MTR_2g021820"/>
</dbReference>
<reference evidence="3 5" key="1">
    <citation type="journal article" date="2011" name="Nature">
        <title>The Medicago genome provides insight into the evolution of rhizobial symbioses.</title>
        <authorList>
            <person name="Young N.D."/>
            <person name="Debelle F."/>
            <person name="Oldroyd G.E."/>
            <person name="Geurts R."/>
            <person name="Cannon S.B."/>
            <person name="Udvardi M.K."/>
            <person name="Benedito V.A."/>
            <person name="Mayer K.F."/>
            <person name="Gouzy J."/>
            <person name="Schoof H."/>
            <person name="Van de Peer Y."/>
            <person name="Proost S."/>
            <person name="Cook D.R."/>
            <person name="Meyers B.C."/>
            <person name="Spannagl M."/>
            <person name="Cheung F."/>
            <person name="De Mita S."/>
            <person name="Krishnakumar V."/>
            <person name="Gundlach H."/>
            <person name="Zhou S."/>
            <person name="Mudge J."/>
            <person name="Bharti A.K."/>
            <person name="Murray J.D."/>
            <person name="Naoumkina M.A."/>
            <person name="Rosen B."/>
            <person name="Silverstein K.A."/>
            <person name="Tang H."/>
            <person name="Rombauts S."/>
            <person name="Zhao P.X."/>
            <person name="Zhou P."/>
            <person name="Barbe V."/>
            <person name="Bardou P."/>
            <person name="Bechner M."/>
            <person name="Bellec A."/>
            <person name="Berger A."/>
            <person name="Berges H."/>
            <person name="Bidwell S."/>
            <person name="Bisseling T."/>
            <person name="Choisne N."/>
            <person name="Couloux A."/>
            <person name="Denny R."/>
            <person name="Deshpande S."/>
            <person name="Dai X."/>
            <person name="Doyle J.J."/>
            <person name="Dudez A.M."/>
            <person name="Farmer A.D."/>
            <person name="Fouteau S."/>
            <person name="Franken C."/>
            <person name="Gibelin C."/>
            <person name="Gish J."/>
            <person name="Goldstein S."/>
            <person name="Gonzalez A.J."/>
            <person name="Green P.J."/>
            <person name="Hallab A."/>
            <person name="Hartog M."/>
            <person name="Hua A."/>
            <person name="Humphray S.J."/>
            <person name="Jeong D.H."/>
            <person name="Jing Y."/>
            <person name="Jocker A."/>
            <person name="Kenton S.M."/>
            <person name="Kim D.J."/>
            <person name="Klee K."/>
            <person name="Lai H."/>
            <person name="Lang C."/>
            <person name="Lin S."/>
            <person name="Macmil S.L."/>
            <person name="Magdelenat G."/>
            <person name="Matthews L."/>
            <person name="McCorrison J."/>
            <person name="Monaghan E.L."/>
            <person name="Mun J.H."/>
            <person name="Najar F.Z."/>
            <person name="Nicholson C."/>
            <person name="Noirot C."/>
            <person name="O'Bleness M."/>
            <person name="Paule C.R."/>
            <person name="Poulain J."/>
            <person name="Prion F."/>
            <person name="Qin B."/>
            <person name="Qu C."/>
            <person name="Retzel E.F."/>
            <person name="Riddle C."/>
            <person name="Sallet E."/>
            <person name="Samain S."/>
            <person name="Samson N."/>
            <person name="Sanders I."/>
            <person name="Saurat O."/>
            <person name="Scarpelli C."/>
            <person name="Schiex T."/>
            <person name="Segurens B."/>
            <person name="Severin A.J."/>
            <person name="Sherrier D.J."/>
            <person name="Shi R."/>
            <person name="Sims S."/>
            <person name="Singer S.R."/>
            <person name="Sinharoy S."/>
            <person name="Sterck L."/>
            <person name="Viollet A."/>
            <person name="Wang B.B."/>
            <person name="Wang K."/>
            <person name="Wang M."/>
            <person name="Wang X."/>
            <person name="Warfsmann J."/>
            <person name="Weissenbach J."/>
            <person name="White D.D."/>
            <person name="White J.D."/>
            <person name="Wiley G.B."/>
            <person name="Wincker P."/>
            <person name="Xing Y."/>
            <person name="Yang L."/>
            <person name="Yao Z."/>
            <person name="Ying F."/>
            <person name="Zhai J."/>
            <person name="Zhou L."/>
            <person name="Zuber A."/>
            <person name="Denarie J."/>
            <person name="Dixon R.A."/>
            <person name="May G.D."/>
            <person name="Schwartz D.C."/>
            <person name="Rogers J."/>
            <person name="Quetier F."/>
            <person name="Town C.D."/>
            <person name="Roe B.A."/>
        </authorList>
    </citation>
    <scope>NUCLEOTIDE SEQUENCE [LARGE SCALE GENOMIC DNA]</scope>
    <source>
        <strain evidence="3">A17</strain>
        <strain evidence="4 5">cv. Jemalong A17</strain>
    </source>
</reference>
<dbReference type="Proteomes" id="UP000002051">
    <property type="component" value="Chromosome 2"/>
</dbReference>
<gene>
    <name evidence="3" type="ordered locus">MTR_2g021820</name>
</gene>